<dbReference type="InterPro" id="IPR019776">
    <property type="entry name" value="Flagellar_basal_body_rod_CS"/>
</dbReference>
<evidence type="ECO:0000313" key="5">
    <source>
        <dbReference type="Proteomes" id="UP000326554"/>
    </source>
</evidence>
<dbReference type="RefSeq" id="WP_150443431.1">
    <property type="nucleotide sequence ID" value="NZ_VYQE01000001.1"/>
</dbReference>
<name>A0A5J5GNI3_9RHOB</name>
<dbReference type="InterPro" id="IPR001444">
    <property type="entry name" value="Flag_bb_rod_N"/>
</dbReference>
<accession>A0A5J5GNI3</accession>
<dbReference type="PROSITE" id="PS00588">
    <property type="entry name" value="FLAGELLA_BB_ROD"/>
    <property type="match status" value="1"/>
</dbReference>
<organism evidence="4 5">
    <name type="scientific">Histidinibacterium aquaticum</name>
    <dbReference type="NCBI Taxonomy" id="2613962"/>
    <lineage>
        <taxon>Bacteria</taxon>
        <taxon>Pseudomonadati</taxon>
        <taxon>Pseudomonadota</taxon>
        <taxon>Alphaproteobacteria</taxon>
        <taxon>Rhodobacterales</taxon>
        <taxon>Paracoccaceae</taxon>
        <taxon>Histidinibacterium</taxon>
    </lineage>
</organism>
<feature type="domain" description="Flagellar basal body rod protein N-terminal" evidence="3">
    <location>
        <begin position="10"/>
        <end position="39"/>
    </location>
</feature>
<comment type="similarity">
    <text evidence="2">Belongs to the flagella basal body rod proteins family.</text>
</comment>
<evidence type="ECO:0000256" key="2">
    <source>
        <dbReference type="ARBA" id="ARBA00009677"/>
    </source>
</evidence>
<dbReference type="AlphaFoldDB" id="A0A5J5GNI3"/>
<dbReference type="Pfam" id="PF00460">
    <property type="entry name" value="Flg_bb_rod"/>
    <property type="match status" value="1"/>
</dbReference>
<protein>
    <submittedName>
        <fullName evidence="4">Flagellar biosynthesis protein FlgB</fullName>
    </submittedName>
</protein>
<dbReference type="Proteomes" id="UP000326554">
    <property type="component" value="Unassembled WGS sequence"/>
</dbReference>
<gene>
    <name evidence="4" type="ORF">F3S47_01390</name>
</gene>
<keyword evidence="4" id="KW-0966">Cell projection</keyword>
<dbReference type="GO" id="GO:0009425">
    <property type="term" value="C:bacterial-type flagellum basal body"/>
    <property type="evidence" value="ECO:0007669"/>
    <property type="project" value="UniProtKB-SubCell"/>
</dbReference>
<sequence length="131" mass="13959">MKLEAMSFFQVASQRMQWLGARQQVVSENIANADTPGFRARDVSPFEQMLDSSGSGGGLAATNTGHIGGSTAGGDVAVREDEASWNVSLDGNTVVLEEQSIKASQISEDYRLAAQLYRKGYELIGLAASSK</sequence>
<evidence type="ECO:0000259" key="3">
    <source>
        <dbReference type="Pfam" id="PF00460"/>
    </source>
</evidence>
<evidence type="ECO:0000313" key="4">
    <source>
        <dbReference type="EMBL" id="KAA9009946.1"/>
    </source>
</evidence>
<reference evidence="4 5" key="1">
    <citation type="submission" date="2019-09" db="EMBL/GenBank/DDBJ databases">
        <authorList>
            <person name="Park J.-S."/>
            <person name="Choi H.-J."/>
        </authorList>
    </citation>
    <scope>NUCLEOTIDE SEQUENCE [LARGE SCALE GENOMIC DNA]</scope>
    <source>
        <strain evidence="4 5">176SS1-4</strain>
    </source>
</reference>
<keyword evidence="4" id="KW-0282">Flagellum</keyword>
<comment type="subcellular location">
    <subcellularLocation>
        <location evidence="1">Bacterial flagellum basal body</location>
    </subcellularLocation>
</comment>
<keyword evidence="5" id="KW-1185">Reference proteome</keyword>
<evidence type="ECO:0000256" key="1">
    <source>
        <dbReference type="ARBA" id="ARBA00004117"/>
    </source>
</evidence>
<proteinExistence type="inferred from homology"/>
<keyword evidence="4" id="KW-0969">Cilium</keyword>
<comment type="caution">
    <text evidence="4">The sequence shown here is derived from an EMBL/GenBank/DDBJ whole genome shotgun (WGS) entry which is preliminary data.</text>
</comment>
<dbReference type="EMBL" id="VYQE01000001">
    <property type="protein sequence ID" value="KAA9009946.1"/>
    <property type="molecule type" value="Genomic_DNA"/>
</dbReference>